<accession>A0A1F8E420</accession>
<organism evidence="2 3">
    <name type="scientific">Candidatus Wolfebacteria bacterium RIFOXYD1_FULL_48_65</name>
    <dbReference type="NCBI Taxonomy" id="1802561"/>
    <lineage>
        <taxon>Bacteria</taxon>
        <taxon>Candidatus Wolfeibacteriota</taxon>
    </lineage>
</organism>
<dbReference type="Pfam" id="PF21349">
    <property type="entry name" value="RUBY_RBDX"/>
    <property type="match status" value="1"/>
</dbReference>
<dbReference type="InterPro" id="IPR048574">
    <property type="entry name" value="RUBY_RBDX"/>
</dbReference>
<feature type="domain" description="Rubrerythrin rubredoxin-like" evidence="1">
    <location>
        <begin position="42"/>
        <end position="70"/>
    </location>
</feature>
<dbReference type="AlphaFoldDB" id="A0A1F8E420"/>
<evidence type="ECO:0000259" key="1">
    <source>
        <dbReference type="Pfam" id="PF21349"/>
    </source>
</evidence>
<proteinExistence type="predicted"/>
<protein>
    <recommendedName>
        <fullName evidence="1">Rubrerythrin rubredoxin-like domain-containing protein</fullName>
    </recommendedName>
</protein>
<dbReference type="Gene3D" id="2.20.28.10">
    <property type="match status" value="1"/>
</dbReference>
<evidence type="ECO:0000313" key="3">
    <source>
        <dbReference type="Proteomes" id="UP000179057"/>
    </source>
</evidence>
<name>A0A1F8E420_9BACT</name>
<dbReference type="Proteomes" id="UP000179057">
    <property type="component" value="Unassembled WGS sequence"/>
</dbReference>
<comment type="caution">
    <text evidence="2">The sequence shown here is derived from an EMBL/GenBank/DDBJ whole genome shotgun (WGS) entry which is preliminary data.</text>
</comment>
<gene>
    <name evidence="2" type="ORF">A2610_00665</name>
</gene>
<reference evidence="2 3" key="1">
    <citation type="journal article" date="2016" name="Nat. Commun.">
        <title>Thousands of microbial genomes shed light on interconnected biogeochemical processes in an aquifer system.</title>
        <authorList>
            <person name="Anantharaman K."/>
            <person name="Brown C.T."/>
            <person name="Hug L.A."/>
            <person name="Sharon I."/>
            <person name="Castelle C.J."/>
            <person name="Probst A.J."/>
            <person name="Thomas B.C."/>
            <person name="Singh A."/>
            <person name="Wilkins M.J."/>
            <person name="Karaoz U."/>
            <person name="Brodie E.L."/>
            <person name="Williams K.H."/>
            <person name="Hubbard S.S."/>
            <person name="Banfield J.F."/>
        </authorList>
    </citation>
    <scope>NUCLEOTIDE SEQUENCE [LARGE SCALE GENOMIC DNA]</scope>
</reference>
<sequence length="79" mass="8808">MVPPAECPNCGALREEFKKLDFEPSGNVYVSEEHIPRHKKRWECDVCGRVELSDELPAECASCGATKEHFSQLNGNSAE</sequence>
<evidence type="ECO:0000313" key="2">
    <source>
        <dbReference type="EMBL" id="OGM95601.1"/>
    </source>
</evidence>
<dbReference type="EMBL" id="MGIV01000002">
    <property type="protein sequence ID" value="OGM95601.1"/>
    <property type="molecule type" value="Genomic_DNA"/>
</dbReference>
<dbReference type="SUPFAM" id="SSF57802">
    <property type="entry name" value="Rubredoxin-like"/>
    <property type="match status" value="1"/>
</dbReference>